<dbReference type="SUPFAM" id="SSF49265">
    <property type="entry name" value="Fibronectin type III"/>
    <property type="match status" value="1"/>
</dbReference>
<accession>A0A3B0ZM61</accession>
<dbReference type="PROSITE" id="PS51257">
    <property type="entry name" value="PROKAR_LIPOPROTEIN"/>
    <property type="match status" value="1"/>
</dbReference>
<dbReference type="EMBL" id="UOFT01000028">
    <property type="protein sequence ID" value="VAW92741.1"/>
    <property type="molecule type" value="Genomic_DNA"/>
</dbReference>
<feature type="compositionally biased region" description="Low complexity" evidence="1">
    <location>
        <begin position="45"/>
        <end position="55"/>
    </location>
</feature>
<feature type="domain" description="Fibronectin type-III" evidence="2">
    <location>
        <begin position="50"/>
        <end position="149"/>
    </location>
</feature>
<proteinExistence type="predicted"/>
<organism evidence="3">
    <name type="scientific">hydrothermal vent metagenome</name>
    <dbReference type="NCBI Taxonomy" id="652676"/>
    <lineage>
        <taxon>unclassified sequences</taxon>
        <taxon>metagenomes</taxon>
        <taxon>ecological metagenomes</taxon>
    </lineage>
</organism>
<sequence>MKLQLLIVISFSLLLTACGGGGSNSSNSSVGASNSPGHPATGAAQNSDQSSSSSQPEPTGNAAATFAWTIPTTRESGAGLSMGEIAGYKVFYGSNSGALNTVIDVTDPYATSVNLTNLVSSTVYYFQITAYDTNSIESEKSNTVTRTAI</sequence>
<gene>
    <name evidence="3" type="ORF">MNBD_GAMMA23-331</name>
</gene>
<protein>
    <recommendedName>
        <fullName evidence="2">Fibronectin type-III domain-containing protein</fullName>
    </recommendedName>
</protein>
<evidence type="ECO:0000313" key="3">
    <source>
        <dbReference type="EMBL" id="VAW92741.1"/>
    </source>
</evidence>
<dbReference type="InterPro" id="IPR036116">
    <property type="entry name" value="FN3_sf"/>
</dbReference>
<reference evidence="3" key="1">
    <citation type="submission" date="2018-06" db="EMBL/GenBank/DDBJ databases">
        <authorList>
            <person name="Zhirakovskaya E."/>
        </authorList>
    </citation>
    <scope>NUCLEOTIDE SEQUENCE</scope>
</reference>
<dbReference type="AlphaFoldDB" id="A0A3B0ZM61"/>
<feature type="compositionally biased region" description="Low complexity" evidence="1">
    <location>
        <begin position="25"/>
        <end position="37"/>
    </location>
</feature>
<dbReference type="InterPro" id="IPR013783">
    <property type="entry name" value="Ig-like_fold"/>
</dbReference>
<dbReference type="CDD" id="cd00063">
    <property type="entry name" value="FN3"/>
    <property type="match status" value="1"/>
</dbReference>
<name>A0A3B0ZM61_9ZZZZ</name>
<evidence type="ECO:0000259" key="2">
    <source>
        <dbReference type="PROSITE" id="PS50853"/>
    </source>
</evidence>
<evidence type="ECO:0000256" key="1">
    <source>
        <dbReference type="SAM" id="MobiDB-lite"/>
    </source>
</evidence>
<dbReference type="Pfam" id="PF00041">
    <property type="entry name" value="fn3"/>
    <property type="match status" value="1"/>
</dbReference>
<dbReference type="PROSITE" id="PS50853">
    <property type="entry name" value="FN3"/>
    <property type="match status" value="1"/>
</dbReference>
<dbReference type="InterPro" id="IPR003961">
    <property type="entry name" value="FN3_dom"/>
</dbReference>
<dbReference type="Gene3D" id="2.60.40.10">
    <property type="entry name" value="Immunoglobulins"/>
    <property type="match status" value="1"/>
</dbReference>
<feature type="region of interest" description="Disordered" evidence="1">
    <location>
        <begin position="25"/>
        <end position="64"/>
    </location>
</feature>